<dbReference type="GO" id="GO:0007166">
    <property type="term" value="P:cell surface receptor signaling pathway"/>
    <property type="evidence" value="ECO:0007669"/>
    <property type="project" value="InterPro"/>
</dbReference>
<keyword evidence="14" id="KW-0175">Coiled coil</keyword>
<evidence type="ECO:0000256" key="2">
    <source>
        <dbReference type="ARBA" id="ARBA00004141"/>
    </source>
</evidence>
<accession>A0A8H6AER8</accession>
<name>A0A8H6AER8_PETAA</name>
<dbReference type="Gene3D" id="1.20.1070.10">
    <property type="entry name" value="Rhodopsin 7-helix transmembrane proteins"/>
    <property type="match status" value="1"/>
</dbReference>
<dbReference type="EMBL" id="SPNV01000002">
    <property type="protein sequence ID" value="KAF5867202.1"/>
    <property type="molecule type" value="Genomic_DNA"/>
</dbReference>
<keyword evidence="7" id="KW-0498">Mitosis</keyword>
<dbReference type="PANTHER" id="PTHR23112">
    <property type="entry name" value="G PROTEIN-COUPLED RECEPTOR 157-RELATED"/>
    <property type="match status" value="1"/>
</dbReference>
<evidence type="ECO:0000256" key="10">
    <source>
        <dbReference type="ARBA" id="ARBA00023136"/>
    </source>
</evidence>
<feature type="transmembrane region" description="Helical" evidence="16">
    <location>
        <begin position="122"/>
        <end position="140"/>
    </location>
</feature>
<evidence type="ECO:0000256" key="15">
    <source>
        <dbReference type="SAM" id="MobiDB-lite"/>
    </source>
</evidence>
<evidence type="ECO:0000256" key="12">
    <source>
        <dbReference type="ARBA" id="ARBA00023306"/>
    </source>
</evidence>
<evidence type="ECO:0000256" key="14">
    <source>
        <dbReference type="SAM" id="Coils"/>
    </source>
</evidence>
<protein>
    <recommendedName>
        <fullName evidence="17">G-protein coupled receptors family 2 profile 2 domain-containing protein</fullName>
    </recommendedName>
</protein>
<evidence type="ECO:0000256" key="13">
    <source>
        <dbReference type="ARBA" id="ARBA00023328"/>
    </source>
</evidence>
<dbReference type="GO" id="GO:0051301">
    <property type="term" value="P:cell division"/>
    <property type="evidence" value="ECO:0007669"/>
    <property type="project" value="UniProtKB-KW"/>
</dbReference>
<dbReference type="GO" id="GO:0005886">
    <property type="term" value="C:plasma membrane"/>
    <property type="evidence" value="ECO:0007669"/>
    <property type="project" value="TreeGrafter"/>
</dbReference>
<evidence type="ECO:0000256" key="1">
    <source>
        <dbReference type="ARBA" id="ARBA00004123"/>
    </source>
</evidence>
<dbReference type="InterPro" id="IPR017981">
    <property type="entry name" value="GPCR_2-like_7TM"/>
</dbReference>
<evidence type="ECO:0000256" key="11">
    <source>
        <dbReference type="ARBA" id="ARBA00023242"/>
    </source>
</evidence>
<evidence type="ECO:0000259" key="17">
    <source>
        <dbReference type="PROSITE" id="PS50261"/>
    </source>
</evidence>
<feature type="transmembrane region" description="Helical" evidence="16">
    <location>
        <begin position="46"/>
        <end position="72"/>
    </location>
</feature>
<evidence type="ECO:0000256" key="5">
    <source>
        <dbReference type="ARBA" id="ARBA00022618"/>
    </source>
</evidence>
<feature type="region of interest" description="Disordered" evidence="15">
    <location>
        <begin position="389"/>
        <end position="411"/>
    </location>
</feature>
<keyword evidence="5" id="KW-0132">Cell division</keyword>
<dbReference type="GO" id="GO:0005634">
    <property type="term" value="C:nucleus"/>
    <property type="evidence" value="ECO:0007669"/>
    <property type="project" value="UniProtKB-SubCell"/>
</dbReference>
<evidence type="ECO:0000256" key="16">
    <source>
        <dbReference type="SAM" id="Phobius"/>
    </source>
</evidence>
<organism evidence="18 19">
    <name type="scientific">Petromyces alliaceus</name>
    <name type="common">Aspergillus alliaceus</name>
    <dbReference type="NCBI Taxonomy" id="209559"/>
    <lineage>
        <taxon>Eukaryota</taxon>
        <taxon>Fungi</taxon>
        <taxon>Dikarya</taxon>
        <taxon>Ascomycota</taxon>
        <taxon>Pezizomycotina</taxon>
        <taxon>Eurotiomycetes</taxon>
        <taxon>Eurotiomycetidae</taxon>
        <taxon>Eurotiales</taxon>
        <taxon>Aspergillaceae</taxon>
        <taxon>Aspergillus</taxon>
        <taxon>Aspergillus subgen. Circumdati</taxon>
    </lineage>
</organism>
<feature type="transmembrane region" description="Helical" evidence="16">
    <location>
        <begin position="164"/>
        <end position="186"/>
    </location>
</feature>
<evidence type="ECO:0000256" key="7">
    <source>
        <dbReference type="ARBA" id="ARBA00022776"/>
    </source>
</evidence>
<dbReference type="GO" id="GO:0007189">
    <property type="term" value="P:adenylate cyclase-activating G protein-coupled receptor signaling pathway"/>
    <property type="evidence" value="ECO:0007669"/>
    <property type="project" value="TreeGrafter"/>
</dbReference>
<keyword evidence="13" id="KW-0137">Centromere</keyword>
<evidence type="ECO:0000256" key="4">
    <source>
        <dbReference type="ARBA" id="ARBA00022454"/>
    </source>
</evidence>
<dbReference type="Pfam" id="PF03980">
    <property type="entry name" value="Nnf1"/>
    <property type="match status" value="1"/>
</dbReference>
<keyword evidence="19" id="KW-1185">Reference proteome</keyword>
<dbReference type="InterPro" id="IPR007128">
    <property type="entry name" value="PMF1/Nnf1"/>
</dbReference>
<keyword evidence="6 16" id="KW-0812">Transmembrane</keyword>
<comment type="caution">
    <text evidence="18">The sequence shown here is derived from an EMBL/GenBank/DDBJ whole genome shotgun (WGS) entry which is preliminary data.</text>
</comment>
<dbReference type="GO" id="GO:0004930">
    <property type="term" value="F:G protein-coupled receptor activity"/>
    <property type="evidence" value="ECO:0007669"/>
    <property type="project" value="TreeGrafter"/>
</dbReference>
<evidence type="ECO:0000313" key="18">
    <source>
        <dbReference type="EMBL" id="KAF5867202.1"/>
    </source>
</evidence>
<evidence type="ECO:0000256" key="6">
    <source>
        <dbReference type="ARBA" id="ARBA00022692"/>
    </source>
</evidence>
<gene>
    <name evidence="18" type="ORF">ETB97_004123</name>
</gene>
<keyword evidence="12" id="KW-0131">Cell cycle</keyword>
<feature type="coiled-coil region" evidence="14">
    <location>
        <begin position="529"/>
        <end position="563"/>
    </location>
</feature>
<feature type="domain" description="G-protein coupled receptors family 2 profile 2" evidence="17">
    <location>
        <begin position="11"/>
        <end position="197"/>
    </location>
</feature>
<feature type="transmembrane region" description="Helical" evidence="16">
    <location>
        <begin position="20"/>
        <end position="39"/>
    </location>
</feature>
<dbReference type="Pfam" id="PF05462">
    <property type="entry name" value="Dicty_CAR"/>
    <property type="match status" value="1"/>
</dbReference>
<dbReference type="SUPFAM" id="SSF81321">
    <property type="entry name" value="Family A G protein-coupled receptor-like"/>
    <property type="match status" value="1"/>
</dbReference>
<feature type="transmembrane region" description="Helical" evidence="16">
    <location>
        <begin position="348"/>
        <end position="370"/>
    </location>
</feature>
<feature type="transmembrane region" description="Helical" evidence="16">
    <location>
        <begin position="92"/>
        <end position="110"/>
    </location>
</feature>
<dbReference type="PANTHER" id="PTHR23112:SF0">
    <property type="entry name" value="TRANSMEMBRANE PROTEIN 116"/>
    <property type="match status" value="1"/>
</dbReference>
<evidence type="ECO:0000256" key="3">
    <source>
        <dbReference type="ARBA" id="ARBA00004629"/>
    </source>
</evidence>
<comment type="subcellular location">
    <subcellularLocation>
        <location evidence="3">Chromosome</location>
        <location evidence="3">Centromere</location>
        <location evidence="3">Kinetochore</location>
    </subcellularLocation>
    <subcellularLocation>
        <location evidence="2">Membrane</location>
        <topology evidence="2">Multi-pass membrane protein</topology>
    </subcellularLocation>
    <subcellularLocation>
        <location evidence="1">Nucleus</location>
    </subcellularLocation>
</comment>
<keyword evidence="9 16" id="KW-1133">Transmembrane helix</keyword>
<dbReference type="AlphaFoldDB" id="A0A8H6AER8"/>
<dbReference type="GO" id="GO:0000444">
    <property type="term" value="C:MIS12/MIND type complex"/>
    <property type="evidence" value="ECO:0007669"/>
    <property type="project" value="InterPro"/>
</dbReference>
<reference evidence="18 19" key="1">
    <citation type="submission" date="2019-04" db="EMBL/GenBank/DDBJ databases">
        <title>Aspergillus burnettii sp. nov., novel species from soil in southeast Queensland.</title>
        <authorList>
            <person name="Gilchrist C.L.M."/>
            <person name="Pitt J.I."/>
            <person name="Lange L."/>
            <person name="Lacey H.J."/>
            <person name="Vuong D."/>
            <person name="Midgley D.J."/>
            <person name="Greenfield P."/>
            <person name="Bradbury M."/>
            <person name="Lacey E."/>
            <person name="Busk P.K."/>
            <person name="Pilgaard B."/>
            <person name="Chooi Y.H."/>
            <person name="Piggott A.M."/>
        </authorList>
    </citation>
    <scope>NUCLEOTIDE SEQUENCE [LARGE SCALE GENOMIC DNA]</scope>
    <source>
        <strain evidence="18 19">FRR 5400</strain>
    </source>
</reference>
<feature type="transmembrane region" description="Helical" evidence="16">
    <location>
        <begin position="308"/>
        <end position="328"/>
    </location>
</feature>
<keyword evidence="11" id="KW-0539">Nucleus</keyword>
<evidence type="ECO:0000313" key="19">
    <source>
        <dbReference type="Proteomes" id="UP000541154"/>
    </source>
</evidence>
<evidence type="ECO:0000256" key="8">
    <source>
        <dbReference type="ARBA" id="ARBA00022838"/>
    </source>
</evidence>
<dbReference type="PROSITE" id="PS50261">
    <property type="entry name" value="G_PROTEIN_RECEP_F2_4"/>
    <property type="match status" value="1"/>
</dbReference>
<feature type="compositionally biased region" description="Pro residues" evidence="15">
    <location>
        <begin position="397"/>
        <end position="409"/>
    </location>
</feature>
<proteinExistence type="predicted"/>
<keyword evidence="10 16" id="KW-0472">Membrane</keyword>
<keyword evidence="8" id="KW-0995">Kinetochore</keyword>
<sequence length="604" mass="68554">MSLSEQQLYAISATERVCSAISLAGTTIIVISFLGSNAFRKPINRLVFYASWGNLMTNIATVISQSGIHMGLNSPLCQFQAFLIQWFMPADALWTFAMACNVYLTFFYKYNSEQLRRLEWKYLLFCYGLPFVPAVAYFFIKTKARGKVYGYAVLWCWVSQTWDWLRLAVFYGPVWFFIILTLAIYIRTGRIIWERRRQLQQLDNLDSADSNPTCEGEQTAEHFEGFQMRNPERPYTRATTEIRVTSEITRSQQGNYPTVEEPCNPVSPFYNPYSVTIEGGFMVPLKALKHSHSESWSRRRAMSDTGTAAWAYTKYAMLFFVALIVTWVPSTINRAYALAYPHTPNFALNYVSSFVLPLQGFWNSIIYTSISWPAFKTIYRNFRGEGLARNPRQAASPSPPPPAPVPLTPGPRATVLQKTFNQALLRTLRANSYANFSECFPTPAKHVPASLESVWRQLNAKLEESARAEFEDIILERDAIRQLNELDRLMGEARHRRDHGQGQGDVAPHTLTPDELYRARLAPHLQGAQTALNAKIESSQNENDALSQQIQSQRLEIEGLLAKLDSVVADLEGAATAVTQFSTGNNLREEAIQMEEEVKARSDI</sequence>
<evidence type="ECO:0000256" key="9">
    <source>
        <dbReference type="ARBA" id="ARBA00022989"/>
    </source>
</evidence>
<dbReference type="Proteomes" id="UP000541154">
    <property type="component" value="Unassembled WGS sequence"/>
</dbReference>
<keyword evidence="4" id="KW-0158">Chromosome</keyword>